<dbReference type="OrthoDB" id="7407088at2"/>
<evidence type="ECO:0000313" key="3">
    <source>
        <dbReference type="Proteomes" id="UP000321172"/>
    </source>
</evidence>
<sequence length="166" mass="17332">MVRPMLTILALVLAAPAAAQSDCRLCYSDSGKPGERPLNLEIFADLNFAKLALTGRDGGSAEVDAASGSKRTGGSVMNLGGMAVTGRGHITGEPLKEVRIDLPQSVPMTAPDGGSAELTTFTTDLPSRPTLDANGELTFSFGARLVLRSGHGGNYRGRIPITVEYN</sequence>
<organism evidence="2 3">
    <name type="scientific">Novosphingobium ginsenosidimutans</name>
    <dbReference type="NCBI Taxonomy" id="1176536"/>
    <lineage>
        <taxon>Bacteria</taxon>
        <taxon>Pseudomonadati</taxon>
        <taxon>Pseudomonadota</taxon>
        <taxon>Alphaproteobacteria</taxon>
        <taxon>Sphingomonadales</taxon>
        <taxon>Sphingomonadaceae</taxon>
        <taxon>Novosphingobium</taxon>
    </lineage>
</organism>
<dbReference type="Proteomes" id="UP000321172">
    <property type="component" value="Chromosome"/>
</dbReference>
<dbReference type="Pfam" id="PF14352">
    <property type="entry name" value="DUF4402"/>
    <property type="match status" value="1"/>
</dbReference>
<keyword evidence="3" id="KW-1185">Reference proteome</keyword>
<feature type="signal peptide" evidence="1">
    <location>
        <begin position="1"/>
        <end position="19"/>
    </location>
</feature>
<dbReference type="EMBL" id="CP042345">
    <property type="protein sequence ID" value="QEA16343.1"/>
    <property type="molecule type" value="Genomic_DNA"/>
</dbReference>
<proteinExistence type="predicted"/>
<keyword evidence="1" id="KW-0732">Signal</keyword>
<dbReference type="AlphaFoldDB" id="A0A5B8S4N7"/>
<feature type="chain" id="PRO_5022963881" evidence="1">
    <location>
        <begin position="20"/>
        <end position="166"/>
    </location>
</feature>
<dbReference type="KEGG" id="ngf:FRF71_09450"/>
<gene>
    <name evidence="2" type="ORF">FRF71_09450</name>
</gene>
<accession>A0A5B8S4N7</accession>
<name>A0A5B8S4N7_9SPHN</name>
<evidence type="ECO:0000256" key="1">
    <source>
        <dbReference type="SAM" id="SignalP"/>
    </source>
</evidence>
<protein>
    <submittedName>
        <fullName evidence="2">DUF4402 domain-containing protein</fullName>
    </submittedName>
</protein>
<dbReference type="InterPro" id="IPR025514">
    <property type="entry name" value="DUF4402"/>
</dbReference>
<reference evidence="2 3" key="1">
    <citation type="journal article" date="2013" name="J. Microbiol. Biotechnol.">
        <title>Novosphingobium ginsenosidimutans sp. nov., with the ability to convert ginsenoside.</title>
        <authorList>
            <person name="Kim J.K."/>
            <person name="He D."/>
            <person name="Liu Q.M."/>
            <person name="Park H.Y."/>
            <person name="Jung M.S."/>
            <person name="Yoon M.H."/>
            <person name="Kim S.C."/>
            <person name="Im W.T."/>
        </authorList>
    </citation>
    <scope>NUCLEOTIDE SEQUENCE [LARGE SCALE GENOMIC DNA]</scope>
    <source>
        <strain evidence="2 3">FW-6</strain>
    </source>
</reference>
<evidence type="ECO:0000313" key="2">
    <source>
        <dbReference type="EMBL" id="QEA16343.1"/>
    </source>
</evidence>